<dbReference type="EMBL" id="NHYE01000058">
    <property type="protein sequence ID" value="PPR07637.1"/>
    <property type="molecule type" value="Genomic_DNA"/>
</dbReference>
<evidence type="ECO:0000313" key="1">
    <source>
        <dbReference type="EMBL" id="PPR07637.1"/>
    </source>
</evidence>
<keyword evidence="2" id="KW-1185">Reference proteome</keyword>
<gene>
    <name evidence="1" type="ORF">CVT26_001705</name>
</gene>
<protein>
    <submittedName>
        <fullName evidence="1">Uncharacterized protein</fullName>
    </submittedName>
</protein>
<proteinExistence type="predicted"/>
<accession>A0A409YXB1</accession>
<dbReference type="InParanoid" id="A0A409YXB1"/>
<sequence length="119" mass="13905">MHMMLRPRYHICYQNRVKLCLQYLKSIVDGGRKRRDQKMMYGNLRLVRPLGGEKKNVALVFDSNPVLEKHRGWREEEKRSKNDLVRPLGGEKKIVALVFDSNPGAPLFRLAIRTSRMPS</sequence>
<name>A0A409YXB1_9AGAR</name>
<dbReference type="AlphaFoldDB" id="A0A409YXB1"/>
<evidence type="ECO:0000313" key="2">
    <source>
        <dbReference type="Proteomes" id="UP000284706"/>
    </source>
</evidence>
<reference evidence="1 2" key="1">
    <citation type="journal article" date="2018" name="Evol. Lett.">
        <title>Horizontal gene cluster transfer increased hallucinogenic mushroom diversity.</title>
        <authorList>
            <person name="Reynolds H.T."/>
            <person name="Vijayakumar V."/>
            <person name="Gluck-Thaler E."/>
            <person name="Korotkin H.B."/>
            <person name="Matheny P.B."/>
            <person name="Slot J.C."/>
        </authorList>
    </citation>
    <scope>NUCLEOTIDE SEQUENCE [LARGE SCALE GENOMIC DNA]</scope>
    <source>
        <strain evidence="1 2">SRW20</strain>
    </source>
</reference>
<organism evidence="1 2">
    <name type="scientific">Gymnopilus dilepis</name>
    <dbReference type="NCBI Taxonomy" id="231916"/>
    <lineage>
        <taxon>Eukaryota</taxon>
        <taxon>Fungi</taxon>
        <taxon>Dikarya</taxon>
        <taxon>Basidiomycota</taxon>
        <taxon>Agaricomycotina</taxon>
        <taxon>Agaricomycetes</taxon>
        <taxon>Agaricomycetidae</taxon>
        <taxon>Agaricales</taxon>
        <taxon>Agaricineae</taxon>
        <taxon>Hymenogastraceae</taxon>
        <taxon>Gymnopilus</taxon>
    </lineage>
</organism>
<dbReference type="Proteomes" id="UP000284706">
    <property type="component" value="Unassembled WGS sequence"/>
</dbReference>
<comment type="caution">
    <text evidence="1">The sequence shown here is derived from an EMBL/GenBank/DDBJ whole genome shotgun (WGS) entry which is preliminary data.</text>
</comment>